<dbReference type="GO" id="GO:0005615">
    <property type="term" value="C:extracellular space"/>
    <property type="evidence" value="ECO:0007669"/>
    <property type="project" value="TreeGrafter"/>
</dbReference>
<dbReference type="InterPro" id="IPR000618">
    <property type="entry name" value="Insect_cuticle"/>
</dbReference>
<gene>
    <name evidence="3" type="primary">resilin_54</name>
    <name evidence="3" type="ORF">FJT64_019442</name>
</gene>
<dbReference type="PANTHER" id="PTHR12236:SF79">
    <property type="entry name" value="CUTICULAR PROTEIN 50CB-RELATED"/>
    <property type="match status" value="1"/>
</dbReference>
<evidence type="ECO:0000313" key="4">
    <source>
        <dbReference type="Proteomes" id="UP000440578"/>
    </source>
</evidence>
<evidence type="ECO:0000256" key="2">
    <source>
        <dbReference type="PROSITE-ProRule" id="PRU00497"/>
    </source>
</evidence>
<name>A0A6A4X037_AMPAM</name>
<dbReference type="InterPro" id="IPR051217">
    <property type="entry name" value="Insect_Cuticle_Struc_Prot"/>
</dbReference>
<evidence type="ECO:0000256" key="1">
    <source>
        <dbReference type="ARBA" id="ARBA00022460"/>
    </source>
</evidence>
<keyword evidence="1 2" id="KW-0193">Cuticle</keyword>
<dbReference type="Pfam" id="PF00379">
    <property type="entry name" value="Chitin_bind_4"/>
    <property type="match status" value="1"/>
</dbReference>
<dbReference type="GO" id="GO:0031012">
    <property type="term" value="C:extracellular matrix"/>
    <property type="evidence" value="ECO:0007669"/>
    <property type="project" value="TreeGrafter"/>
</dbReference>
<organism evidence="3 4">
    <name type="scientific">Amphibalanus amphitrite</name>
    <name type="common">Striped barnacle</name>
    <name type="synonym">Balanus amphitrite</name>
    <dbReference type="NCBI Taxonomy" id="1232801"/>
    <lineage>
        <taxon>Eukaryota</taxon>
        <taxon>Metazoa</taxon>
        <taxon>Ecdysozoa</taxon>
        <taxon>Arthropoda</taxon>
        <taxon>Crustacea</taxon>
        <taxon>Multicrustacea</taxon>
        <taxon>Cirripedia</taxon>
        <taxon>Thoracica</taxon>
        <taxon>Thoracicalcarea</taxon>
        <taxon>Balanomorpha</taxon>
        <taxon>Balanoidea</taxon>
        <taxon>Balanidae</taxon>
        <taxon>Amphibalaninae</taxon>
        <taxon>Amphibalanus</taxon>
    </lineage>
</organism>
<keyword evidence="4" id="KW-1185">Reference proteome</keyword>
<proteinExistence type="predicted"/>
<dbReference type="Proteomes" id="UP000440578">
    <property type="component" value="Unassembled WGS sequence"/>
</dbReference>
<dbReference type="PANTHER" id="PTHR12236">
    <property type="entry name" value="STRUCTURAL CONTITUENT OF CUTICLE"/>
    <property type="match status" value="1"/>
</dbReference>
<comment type="caution">
    <text evidence="3">The sequence shown here is derived from an EMBL/GenBank/DDBJ whole genome shotgun (WGS) entry which is preliminary data.</text>
</comment>
<reference evidence="3 4" key="1">
    <citation type="submission" date="2019-07" db="EMBL/GenBank/DDBJ databases">
        <title>Draft genome assembly of a fouling barnacle, Amphibalanus amphitrite (Darwin, 1854): The first reference genome for Thecostraca.</title>
        <authorList>
            <person name="Kim W."/>
        </authorList>
    </citation>
    <scope>NUCLEOTIDE SEQUENCE [LARGE SCALE GENOMIC DNA]</scope>
    <source>
        <strain evidence="3">SNU_AA5</strain>
        <tissue evidence="3">Soma without cirri and trophi</tissue>
    </source>
</reference>
<dbReference type="AlphaFoldDB" id="A0A6A4X037"/>
<accession>A0A6A4X037</accession>
<sequence length="137" mass="13785">MACAGKVYFSVPDYSTAYSIKDVFSGVDVDSQETRLGDRTEGSYSTLLPDCRRQIVTYWVDGNSGYNARVTYEGVARHPTTPVVPGGAGVGYRVAAAGAGGRVTSAGGAGLIGRGASGIGAGFGPGLVGGNLGGFPS</sequence>
<dbReference type="OrthoDB" id="6428372at2759"/>
<dbReference type="GO" id="GO:0042302">
    <property type="term" value="F:structural constituent of cuticle"/>
    <property type="evidence" value="ECO:0007669"/>
    <property type="project" value="UniProtKB-UniRule"/>
</dbReference>
<evidence type="ECO:0000313" key="3">
    <source>
        <dbReference type="EMBL" id="KAF0309454.1"/>
    </source>
</evidence>
<dbReference type="PROSITE" id="PS51155">
    <property type="entry name" value="CHIT_BIND_RR_2"/>
    <property type="match status" value="1"/>
</dbReference>
<protein>
    <submittedName>
        <fullName evidence="3">Pro-resilin</fullName>
    </submittedName>
</protein>
<dbReference type="EMBL" id="VIIS01000401">
    <property type="protein sequence ID" value="KAF0309454.1"/>
    <property type="molecule type" value="Genomic_DNA"/>
</dbReference>